<gene>
    <name evidence="2" type="ORF">QJS10_CPB14g00968</name>
</gene>
<keyword evidence="3" id="KW-1185">Reference proteome</keyword>
<dbReference type="Proteomes" id="UP001180020">
    <property type="component" value="Unassembled WGS sequence"/>
</dbReference>
<protein>
    <submittedName>
        <fullName evidence="2">Uncharacterized protein</fullName>
    </submittedName>
</protein>
<name>A0AAV9DA36_ACOCL</name>
<feature type="compositionally biased region" description="Polar residues" evidence="1">
    <location>
        <begin position="191"/>
        <end position="200"/>
    </location>
</feature>
<sequence length="348" mass="38859">MSGENWVANGEESGLVAGGMFGHRNLHCKVKERMEAEVGKAMEGLGGLLVVVGGAHRKLPGSSDCRLIQRKVGMQMVHHLMLEALIYSFPVWNAWGHALIRVEPYAQARVKFKQAFQLYKGDPTPVIPEIINELEGSPPVDVSAVRSMYEHLAKSAPTILDDSLSADSYLNVLYMPSTFPRSERSRQSQEVSNPQYSSNSEFDDGPRSNLDNMRYIECINYFKEYARQLMLGFMFRHGHYTDACMLFFPPDGIPPQPLSLPLASPSSSTQKMDPLATDYGTIDELCDLCVGYGAMGILEDIISARVSMTASQDSAVSQYTASALARICLYCETHRLFNFLYRFQVRVK</sequence>
<dbReference type="PANTHER" id="PTHR35478:SF1">
    <property type="entry name" value="ZINC FINGER FYVE DOMAIN-CONTAINING PROTEIN 26"/>
    <property type="match status" value="1"/>
</dbReference>
<dbReference type="PANTHER" id="PTHR35478">
    <property type="entry name" value="ZINC FINGER FYVE DOMAIN PROTEIN"/>
    <property type="match status" value="1"/>
</dbReference>
<dbReference type="AlphaFoldDB" id="A0AAV9DA36"/>
<accession>A0AAV9DA36</accession>
<reference evidence="2" key="2">
    <citation type="submission" date="2023-06" db="EMBL/GenBank/DDBJ databases">
        <authorList>
            <person name="Ma L."/>
            <person name="Liu K.-W."/>
            <person name="Li Z."/>
            <person name="Hsiao Y.-Y."/>
            <person name="Qi Y."/>
            <person name="Fu T."/>
            <person name="Tang G."/>
            <person name="Zhang D."/>
            <person name="Sun W.-H."/>
            <person name="Liu D.-K."/>
            <person name="Li Y."/>
            <person name="Chen G.-Z."/>
            <person name="Liu X.-D."/>
            <person name="Liao X.-Y."/>
            <person name="Jiang Y.-T."/>
            <person name="Yu X."/>
            <person name="Hao Y."/>
            <person name="Huang J."/>
            <person name="Zhao X.-W."/>
            <person name="Ke S."/>
            <person name="Chen Y.-Y."/>
            <person name="Wu W.-L."/>
            <person name="Hsu J.-L."/>
            <person name="Lin Y.-F."/>
            <person name="Huang M.-D."/>
            <person name="Li C.-Y."/>
            <person name="Huang L."/>
            <person name="Wang Z.-W."/>
            <person name="Zhao X."/>
            <person name="Zhong W.-Y."/>
            <person name="Peng D.-H."/>
            <person name="Ahmad S."/>
            <person name="Lan S."/>
            <person name="Zhang J.-S."/>
            <person name="Tsai W.-C."/>
            <person name="Van De Peer Y."/>
            <person name="Liu Z.-J."/>
        </authorList>
    </citation>
    <scope>NUCLEOTIDE SEQUENCE</scope>
    <source>
        <strain evidence="2">CP</strain>
        <tissue evidence="2">Leaves</tissue>
    </source>
</reference>
<evidence type="ECO:0000313" key="2">
    <source>
        <dbReference type="EMBL" id="KAK1298060.1"/>
    </source>
</evidence>
<proteinExistence type="predicted"/>
<feature type="region of interest" description="Disordered" evidence="1">
    <location>
        <begin position="181"/>
        <end position="205"/>
    </location>
</feature>
<organism evidence="2 3">
    <name type="scientific">Acorus calamus</name>
    <name type="common">Sweet flag</name>
    <dbReference type="NCBI Taxonomy" id="4465"/>
    <lineage>
        <taxon>Eukaryota</taxon>
        <taxon>Viridiplantae</taxon>
        <taxon>Streptophyta</taxon>
        <taxon>Embryophyta</taxon>
        <taxon>Tracheophyta</taxon>
        <taxon>Spermatophyta</taxon>
        <taxon>Magnoliopsida</taxon>
        <taxon>Liliopsida</taxon>
        <taxon>Acoraceae</taxon>
        <taxon>Acorus</taxon>
    </lineage>
</organism>
<comment type="caution">
    <text evidence="2">The sequence shown here is derived from an EMBL/GenBank/DDBJ whole genome shotgun (WGS) entry which is preliminary data.</text>
</comment>
<reference evidence="2" key="1">
    <citation type="journal article" date="2023" name="Nat. Commun.">
        <title>Diploid and tetraploid genomes of Acorus and the evolution of monocots.</title>
        <authorList>
            <person name="Ma L."/>
            <person name="Liu K.W."/>
            <person name="Li Z."/>
            <person name="Hsiao Y.Y."/>
            <person name="Qi Y."/>
            <person name="Fu T."/>
            <person name="Tang G.D."/>
            <person name="Zhang D."/>
            <person name="Sun W.H."/>
            <person name="Liu D.K."/>
            <person name="Li Y."/>
            <person name="Chen G.Z."/>
            <person name="Liu X.D."/>
            <person name="Liao X.Y."/>
            <person name="Jiang Y.T."/>
            <person name="Yu X."/>
            <person name="Hao Y."/>
            <person name="Huang J."/>
            <person name="Zhao X.W."/>
            <person name="Ke S."/>
            <person name="Chen Y.Y."/>
            <person name="Wu W.L."/>
            <person name="Hsu J.L."/>
            <person name="Lin Y.F."/>
            <person name="Huang M.D."/>
            <person name="Li C.Y."/>
            <person name="Huang L."/>
            <person name="Wang Z.W."/>
            <person name="Zhao X."/>
            <person name="Zhong W.Y."/>
            <person name="Peng D.H."/>
            <person name="Ahmad S."/>
            <person name="Lan S."/>
            <person name="Zhang J.S."/>
            <person name="Tsai W.C."/>
            <person name="Van de Peer Y."/>
            <person name="Liu Z.J."/>
        </authorList>
    </citation>
    <scope>NUCLEOTIDE SEQUENCE</scope>
    <source>
        <strain evidence="2">CP</strain>
    </source>
</reference>
<dbReference type="EMBL" id="JAUJYO010000014">
    <property type="protein sequence ID" value="KAK1298060.1"/>
    <property type="molecule type" value="Genomic_DNA"/>
</dbReference>
<evidence type="ECO:0000256" key="1">
    <source>
        <dbReference type="SAM" id="MobiDB-lite"/>
    </source>
</evidence>
<evidence type="ECO:0000313" key="3">
    <source>
        <dbReference type="Proteomes" id="UP001180020"/>
    </source>
</evidence>